<dbReference type="KEGG" id="aagg:ETAA8_04300"/>
<gene>
    <name evidence="1" type="primary">thiS</name>
    <name evidence="1" type="ORF">ETAA8_04300</name>
</gene>
<dbReference type="InterPro" id="IPR012675">
    <property type="entry name" value="Beta-grasp_dom_sf"/>
</dbReference>
<evidence type="ECO:0000313" key="2">
    <source>
        <dbReference type="Proteomes" id="UP000315017"/>
    </source>
</evidence>
<dbReference type="AlphaFoldDB" id="A0A517Y539"/>
<keyword evidence="2" id="KW-1185">Reference proteome</keyword>
<evidence type="ECO:0000313" key="1">
    <source>
        <dbReference type="EMBL" id="QDU25364.1"/>
    </source>
</evidence>
<dbReference type="CDD" id="cd00565">
    <property type="entry name" value="Ubl_ThiS"/>
    <property type="match status" value="1"/>
</dbReference>
<dbReference type="PANTHER" id="PTHR34472">
    <property type="entry name" value="SULFUR CARRIER PROTEIN THIS"/>
    <property type="match status" value="1"/>
</dbReference>
<dbReference type="SUPFAM" id="SSF54285">
    <property type="entry name" value="MoaD/ThiS"/>
    <property type="match status" value="1"/>
</dbReference>
<dbReference type="RefSeq" id="WP_145084190.1">
    <property type="nucleotide sequence ID" value="NZ_CP036274.1"/>
</dbReference>
<reference evidence="1 2" key="1">
    <citation type="submission" date="2019-02" db="EMBL/GenBank/DDBJ databases">
        <title>Deep-cultivation of Planctomycetes and their phenomic and genomic characterization uncovers novel biology.</title>
        <authorList>
            <person name="Wiegand S."/>
            <person name="Jogler M."/>
            <person name="Boedeker C."/>
            <person name="Pinto D."/>
            <person name="Vollmers J."/>
            <person name="Rivas-Marin E."/>
            <person name="Kohn T."/>
            <person name="Peeters S.H."/>
            <person name="Heuer A."/>
            <person name="Rast P."/>
            <person name="Oberbeckmann S."/>
            <person name="Bunk B."/>
            <person name="Jeske O."/>
            <person name="Meyerdierks A."/>
            <person name="Storesund J.E."/>
            <person name="Kallscheuer N."/>
            <person name="Luecker S."/>
            <person name="Lage O.M."/>
            <person name="Pohl T."/>
            <person name="Merkel B.J."/>
            <person name="Hornburger P."/>
            <person name="Mueller R.-W."/>
            <person name="Bruemmer F."/>
            <person name="Labrenz M."/>
            <person name="Spormann A.M."/>
            <person name="Op den Camp H."/>
            <person name="Overmann J."/>
            <person name="Amann R."/>
            <person name="Jetten M.S.M."/>
            <person name="Mascher T."/>
            <person name="Medema M.H."/>
            <person name="Devos D.P."/>
            <person name="Kaster A.-K."/>
            <person name="Ovreas L."/>
            <person name="Rohde M."/>
            <person name="Galperin M.Y."/>
            <person name="Jogler C."/>
        </authorList>
    </citation>
    <scope>NUCLEOTIDE SEQUENCE [LARGE SCALE GENOMIC DNA]</scope>
    <source>
        <strain evidence="1 2">ETA_A8</strain>
    </source>
</reference>
<dbReference type="EMBL" id="CP036274">
    <property type="protein sequence ID" value="QDU25364.1"/>
    <property type="molecule type" value="Genomic_DNA"/>
</dbReference>
<proteinExistence type="predicted"/>
<organism evidence="1 2">
    <name type="scientific">Anatilimnocola aggregata</name>
    <dbReference type="NCBI Taxonomy" id="2528021"/>
    <lineage>
        <taxon>Bacteria</taxon>
        <taxon>Pseudomonadati</taxon>
        <taxon>Planctomycetota</taxon>
        <taxon>Planctomycetia</taxon>
        <taxon>Pirellulales</taxon>
        <taxon>Pirellulaceae</taxon>
        <taxon>Anatilimnocola</taxon>
    </lineage>
</organism>
<dbReference type="InterPro" id="IPR016155">
    <property type="entry name" value="Mopterin_synth/thiamin_S_b"/>
</dbReference>
<dbReference type="PANTHER" id="PTHR34472:SF1">
    <property type="entry name" value="SULFUR CARRIER PROTEIN THIS"/>
    <property type="match status" value="1"/>
</dbReference>
<name>A0A517Y539_9BACT</name>
<dbReference type="Gene3D" id="3.10.20.30">
    <property type="match status" value="1"/>
</dbReference>
<dbReference type="OrthoDB" id="9798559at2"/>
<sequence>MNIVLNGKVEQLPGPLTVAQLLASLKMPQRGVAVEVNHEIVPRSLHEKHELQEGDRLEVVSLVGGG</sequence>
<accession>A0A517Y539</accession>
<dbReference type="InterPro" id="IPR010035">
    <property type="entry name" value="Thi_S"/>
</dbReference>
<dbReference type="NCBIfam" id="TIGR01683">
    <property type="entry name" value="thiS"/>
    <property type="match status" value="1"/>
</dbReference>
<protein>
    <submittedName>
        <fullName evidence="1">Sulfur carrier protein ThiS</fullName>
    </submittedName>
</protein>
<dbReference type="InterPro" id="IPR003749">
    <property type="entry name" value="ThiS/MoaD-like"/>
</dbReference>
<dbReference type="Pfam" id="PF02597">
    <property type="entry name" value="ThiS"/>
    <property type="match status" value="1"/>
</dbReference>
<dbReference type="Proteomes" id="UP000315017">
    <property type="component" value="Chromosome"/>
</dbReference>